<name>A0A6A6T9E8_9PLEO</name>
<dbReference type="PANTHER" id="PTHR38790:SF4">
    <property type="entry name" value="2EXR DOMAIN-CONTAINING PROTEIN"/>
    <property type="match status" value="1"/>
</dbReference>
<dbReference type="AlphaFoldDB" id="A0A6A6T9E8"/>
<dbReference type="Proteomes" id="UP000799324">
    <property type="component" value="Unassembled WGS sequence"/>
</dbReference>
<proteinExistence type="predicted"/>
<accession>A0A6A6T9E8</accession>
<dbReference type="InterPro" id="IPR056632">
    <property type="entry name" value="DUF7730"/>
</dbReference>
<dbReference type="PANTHER" id="PTHR38790">
    <property type="entry name" value="2EXR DOMAIN-CONTAINING PROTEIN-RELATED"/>
    <property type="match status" value="1"/>
</dbReference>
<evidence type="ECO:0000313" key="3">
    <source>
        <dbReference type="Proteomes" id="UP000799324"/>
    </source>
</evidence>
<sequence length="242" mass="28048">MKTLLRTLRLKRSSKSNSSSESHIRLNSIIKPKYNSRTETSTQRQCPLFTKLPTEIRLLIWEYVIGSPDIHVQYYRKHPKNWAAIIYTCRLIHSETHPLLYTQPTLHFPSTDAFSIFRFSTSTTRTMFPLLQHIVLTTNFKNECEGIDMEFVEWGGEKWSGAITLLRSLEKVQSVRLVIDDRTEFLGRAEMRMLEGIEVGRGNGRGQEEGKIEIVMLHGCKEEVREMEREGGVGWGIVEMEE</sequence>
<protein>
    <recommendedName>
        <fullName evidence="1">DUF7730 domain-containing protein</fullName>
    </recommendedName>
</protein>
<evidence type="ECO:0000313" key="2">
    <source>
        <dbReference type="EMBL" id="KAF2655927.1"/>
    </source>
</evidence>
<evidence type="ECO:0000259" key="1">
    <source>
        <dbReference type="Pfam" id="PF24864"/>
    </source>
</evidence>
<feature type="domain" description="DUF7730" evidence="1">
    <location>
        <begin position="42"/>
        <end position="75"/>
    </location>
</feature>
<dbReference type="EMBL" id="MU004342">
    <property type="protein sequence ID" value="KAF2655927.1"/>
    <property type="molecule type" value="Genomic_DNA"/>
</dbReference>
<dbReference type="Pfam" id="PF24864">
    <property type="entry name" value="DUF7730"/>
    <property type="match status" value="1"/>
</dbReference>
<dbReference type="OrthoDB" id="4757095at2759"/>
<gene>
    <name evidence="2" type="ORF">K491DRAFT_405123</name>
</gene>
<reference evidence="2" key="1">
    <citation type="journal article" date="2020" name="Stud. Mycol.">
        <title>101 Dothideomycetes genomes: a test case for predicting lifestyles and emergence of pathogens.</title>
        <authorList>
            <person name="Haridas S."/>
            <person name="Albert R."/>
            <person name="Binder M."/>
            <person name="Bloem J."/>
            <person name="Labutti K."/>
            <person name="Salamov A."/>
            <person name="Andreopoulos B."/>
            <person name="Baker S."/>
            <person name="Barry K."/>
            <person name="Bills G."/>
            <person name="Bluhm B."/>
            <person name="Cannon C."/>
            <person name="Castanera R."/>
            <person name="Culley D."/>
            <person name="Daum C."/>
            <person name="Ezra D."/>
            <person name="Gonzalez J."/>
            <person name="Henrissat B."/>
            <person name="Kuo A."/>
            <person name="Liang C."/>
            <person name="Lipzen A."/>
            <person name="Lutzoni F."/>
            <person name="Magnuson J."/>
            <person name="Mondo S."/>
            <person name="Nolan M."/>
            <person name="Ohm R."/>
            <person name="Pangilinan J."/>
            <person name="Park H.-J."/>
            <person name="Ramirez L."/>
            <person name="Alfaro M."/>
            <person name="Sun H."/>
            <person name="Tritt A."/>
            <person name="Yoshinaga Y."/>
            <person name="Zwiers L.-H."/>
            <person name="Turgeon B."/>
            <person name="Goodwin S."/>
            <person name="Spatafora J."/>
            <person name="Crous P."/>
            <person name="Grigoriev I."/>
        </authorList>
    </citation>
    <scope>NUCLEOTIDE SEQUENCE</scope>
    <source>
        <strain evidence="2">CBS 122681</strain>
    </source>
</reference>
<keyword evidence="3" id="KW-1185">Reference proteome</keyword>
<organism evidence="2 3">
    <name type="scientific">Lophiostoma macrostomum CBS 122681</name>
    <dbReference type="NCBI Taxonomy" id="1314788"/>
    <lineage>
        <taxon>Eukaryota</taxon>
        <taxon>Fungi</taxon>
        <taxon>Dikarya</taxon>
        <taxon>Ascomycota</taxon>
        <taxon>Pezizomycotina</taxon>
        <taxon>Dothideomycetes</taxon>
        <taxon>Pleosporomycetidae</taxon>
        <taxon>Pleosporales</taxon>
        <taxon>Lophiostomataceae</taxon>
        <taxon>Lophiostoma</taxon>
    </lineage>
</organism>